<dbReference type="EnsemblMetazoa" id="AMIN006543-RA">
    <property type="protein sequence ID" value="AMIN006543-PA"/>
    <property type="gene ID" value="AMIN006543"/>
</dbReference>
<dbReference type="AlphaFoldDB" id="A0A182W869"/>
<reference evidence="3" key="1">
    <citation type="submission" date="2013-03" db="EMBL/GenBank/DDBJ databases">
        <title>The Genome Sequence of Anopheles minimus MINIMUS1.</title>
        <authorList>
            <consortium name="The Broad Institute Genomics Platform"/>
            <person name="Neafsey D.E."/>
            <person name="Walton C."/>
            <person name="Walker B."/>
            <person name="Young S.K."/>
            <person name="Zeng Q."/>
            <person name="Gargeya S."/>
            <person name="Fitzgerald M."/>
            <person name="Haas B."/>
            <person name="Abouelleil A."/>
            <person name="Allen A.W."/>
            <person name="Alvarado L."/>
            <person name="Arachchi H.M."/>
            <person name="Berlin A.M."/>
            <person name="Chapman S.B."/>
            <person name="Gainer-Dewar J."/>
            <person name="Goldberg J."/>
            <person name="Griggs A."/>
            <person name="Gujja S."/>
            <person name="Hansen M."/>
            <person name="Howarth C."/>
            <person name="Imamovic A."/>
            <person name="Ireland A."/>
            <person name="Larimer J."/>
            <person name="McCowan C."/>
            <person name="Murphy C."/>
            <person name="Pearson M."/>
            <person name="Poon T.W."/>
            <person name="Priest M."/>
            <person name="Roberts A."/>
            <person name="Saif S."/>
            <person name="Shea T."/>
            <person name="Sisk P."/>
            <person name="Sykes S."/>
            <person name="Wortman J."/>
            <person name="Nusbaum C."/>
            <person name="Birren B."/>
        </authorList>
    </citation>
    <scope>NUCLEOTIDE SEQUENCE [LARGE SCALE GENOMIC DNA]</scope>
    <source>
        <strain evidence="3">MINIMUS1</strain>
    </source>
</reference>
<proteinExistence type="predicted"/>
<dbReference type="PANTHER" id="PTHR48174:SF5">
    <property type="entry name" value="VACUOLAR PROTEIN SORTING-ASSOCIATED PROTEIN 62"/>
    <property type="match status" value="1"/>
</dbReference>
<keyword evidence="3" id="KW-1185">Reference proteome</keyword>
<dbReference type="STRING" id="112268.A0A182W869"/>
<feature type="region of interest" description="Disordered" evidence="1">
    <location>
        <begin position="896"/>
        <end position="931"/>
    </location>
</feature>
<feature type="region of interest" description="Disordered" evidence="1">
    <location>
        <begin position="248"/>
        <end position="310"/>
    </location>
</feature>
<feature type="region of interest" description="Disordered" evidence="1">
    <location>
        <begin position="713"/>
        <end position="746"/>
    </location>
</feature>
<dbReference type="VEuPathDB" id="VectorBase:AMIN006543"/>
<protein>
    <submittedName>
        <fullName evidence="2">Uncharacterized protein</fullName>
    </submittedName>
</protein>
<evidence type="ECO:0000313" key="2">
    <source>
        <dbReference type="EnsemblMetazoa" id="AMIN006543-PA"/>
    </source>
</evidence>
<evidence type="ECO:0000256" key="1">
    <source>
        <dbReference type="SAM" id="MobiDB-lite"/>
    </source>
</evidence>
<feature type="region of interest" description="Disordered" evidence="1">
    <location>
        <begin position="803"/>
        <end position="827"/>
    </location>
</feature>
<dbReference type="PANTHER" id="PTHR48174">
    <property type="entry name" value="DUF946 FAMILY PROTEIN"/>
    <property type="match status" value="1"/>
</dbReference>
<sequence length="984" mass="112279">MNFVKPYKIEALVKQWAPLVWLAPNEKYMPGDVSKFLEHVHAEEAKVVTVYPGNEITELDDLKHYDDGMTNELSYYDPVDQRLGRFRNKRNFKDPSVSLDLLFNFPIGNESKNWYLVTNNDIEELITHKESFLHGQNPLKENVPIYAVISMCQNSLSEMSHKPDSGLPFTQPVTTTAHPSTHLLHNSNNQENEVAYTAKDRLQYKRNPYAPTPKNIFELQPNLRQTMNKVEKSIRLIRKKRDLVETTTLPDKTTDSTDIPPIQDADDITVGRKVTIDSDDGNGKHLSNSNTDDSVESAPRSDENEEWETITERRHDTERYHAEVSHDYPHFHVTYWMFYPYSQGKIMCTIDLGPFGPWPIPLIFGMCLGTKKEFGSHVGDWEHMSLYFRGRKEPDEMYVSAHDAGAFYSYERLTGTFEYHSQETRKGILQQPTFPKTVVTSSNHPVLFAAEGSHGLWTAPGKHKFVRVPRLYDINGFGMPWSTWRNVQVIYENGVQGRSSLQPKWMKFNGRWGNPKTKCHPLKRIGLHICELTDGNPIDLLIQQIQKGQYCTNKLPVRKIYIDEDPAKEPVVPCPRCSDRNQQNMVRYLFINLSEAIYKCEAYDCMYPYRNFKFKNFEESTVYRYEQQSQHEFDADYTCGFPNSSCSNFENTIDHIDSVDFNMDFLPCEDEANAIEQPAAIEPFSQAALCNIPSTNFDTGFIDEILEDLFPDSTKPTSNVKQEAEGASVKRTTTVTDHSPYRPASAQFSSGRKLERCLKVFEKSSKASEDDVFKKPKAPESDKLVVEHITPTKLRIKRVKLAKNKVHSTDGRKRRERTAKPFPLDMGSDGKLELKQARALVKNKKLKPLDLVCKLNTITQQITSASSPVSCQQMGRRSPSCAKVQKMLNFIQRSMKTSDGTEHRPAETIGDVERGDKSNNSYKSMESRPPLSAPINAETCVTSIRSGELVDEACPAITITPYSTEIPTSSPSGGMDMLFHFMEQ</sequence>
<evidence type="ECO:0000313" key="3">
    <source>
        <dbReference type="Proteomes" id="UP000075920"/>
    </source>
</evidence>
<feature type="compositionally biased region" description="Basic and acidic residues" evidence="1">
    <location>
        <begin position="899"/>
        <end position="917"/>
    </location>
</feature>
<accession>A0A182W869</accession>
<reference evidence="2" key="2">
    <citation type="submission" date="2020-05" db="UniProtKB">
        <authorList>
            <consortium name="EnsemblMetazoa"/>
        </authorList>
    </citation>
    <scope>IDENTIFICATION</scope>
    <source>
        <strain evidence="2">MINIMUS1</strain>
    </source>
</reference>
<name>A0A182W869_9DIPT</name>
<dbReference type="Proteomes" id="UP000075920">
    <property type="component" value="Unassembled WGS sequence"/>
</dbReference>
<organism evidence="2 3">
    <name type="scientific">Anopheles minimus</name>
    <dbReference type="NCBI Taxonomy" id="112268"/>
    <lineage>
        <taxon>Eukaryota</taxon>
        <taxon>Metazoa</taxon>
        <taxon>Ecdysozoa</taxon>
        <taxon>Arthropoda</taxon>
        <taxon>Hexapoda</taxon>
        <taxon>Insecta</taxon>
        <taxon>Pterygota</taxon>
        <taxon>Neoptera</taxon>
        <taxon>Endopterygota</taxon>
        <taxon>Diptera</taxon>
        <taxon>Nematocera</taxon>
        <taxon>Culicoidea</taxon>
        <taxon>Culicidae</taxon>
        <taxon>Anophelinae</taxon>
        <taxon>Anopheles</taxon>
    </lineage>
</organism>